<dbReference type="Pfam" id="PF03245">
    <property type="entry name" value="Phage_lysis"/>
    <property type="match status" value="1"/>
</dbReference>
<dbReference type="AlphaFoldDB" id="A0A2M9WBU5"/>
<protein>
    <submittedName>
        <fullName evidence="1">Lysis protein</fullName>
    </submittedName>
</protein>
<sequence length="156" mass="17042">MTSKAKALIVFVVVCLIAIVSASSLALYYRGNAIEYKAQRDTATDKLKLANDTITDMTTRQREIAALDAKYTKELADAKARLEALQQCVNSGKCGLRLNAKCPAGNTTGTASVDYAASPRLTDSAQRDYFTLRERIEIAGKQIAGLQQFISEQCLR</sequence>
<gene>
    <name evidence="1" type="ORF">PRCB_16480</name>
</gene>
<dbReference type="GO" id="GO:0044659">
    <property type="term" value="P:viral release from host cell by cytolysis"/>
    <property type="evidence" value="ECO:0007669"/>
    <property type="project" value="InterPro"/>
</dbReference>
<reference evidence="1 2" key="1">
    <citation type="submission" date="2017-11" db="EMBL/GenBank/DDBJ databases">
        <title>The genome sequence of Pantoea rodasii DSM 26611.</title>
        <authorList>
            <person name="Gao J."/>
            <person name="Mao X."/>
            <person name="Sun J."/>
        </authorList>
    </citation>
    <scope>NUCLEOTIDE SEQUENCE [LARGE SCALE GENOMIC DNA]</scope>
    <source>
        <strain evidence="1 2">DSM 26611</strain>
    </source>
</reference>
<dbReference type="OrthoDB" id="6877134at2"/>
<proteinExistence type="inferred from homology"/>
<organism evidence="1 2">
    <name type="scientific">Pantoea rodasii</name>
    <dbReference type="NCBI Taxonomy" id="1076549"/>
    <lineage>
        <taxon>Bacteria</taxon>
        <taxon>Pseudomonadati</taxon>
        <taxon>Pseudomonadota</taxon>
        <taxon>Gammaproteobacteria</taxon>
        <taxon>Enterobacterales</taxon>
        <taxon>Erwiniaceae</taxon>
        <taxon>Pantoea</taxon>
    </lineage>
</organism>
<name>A0A2M9WBU5_9GAMM</name>
<comment type="caution">
    <text evidence="1">The sequence shown here is derived from an EMBL/GenBank/DDBJ whole genome shotgun (WGS) entry which is preliminary data.</text>
</comment>
<dbReference type="InterPro" id="IPR004929">
    <property type="entry name" value="I-spanin"/>
</dbReference>
<keyword evidence="2" id="KW-1185">Reference proteome</keyword>
<dbReference type="EMBL" id="PIQI01000023">
    <property type="protein sequence ID" value="PJZ04997.1"/>
    <property type="molecule type" value="Genomic_DNA"/>
</dbReference>
<evidence type="ECO:0000313" key="2">
    <source>
        <dbReference type="Proteomes" id="UP000232062"/>
    </source>
</evidence>
<dbReference type="HAMAP" id="MF_04137">
    <property type="entry name" value="I_SPANIN_LAMBDA"/>
    <property type="match status" value="1"/>
</dbReference>
<dbReference type="STRING" id="1076549.HA45_09150"/>
<evidence type="ECO:0000313" key="1">
    <source>
        <dbReference type="EMBL" id="PJZ04997.1"/>
    </source>
</evidence>
<dbReference type="Proteomes" id="UP000232062">
    <property type="component" value="Unassembled WGS sequence"/>
</dbReference>
<dbReference type="RefSeq" id="WP_100702681.1">
    <property type="nucleotide sequence ID" value="NZ_MLFP01000005.1"/>
</dbReference>
<accession>A0A2M9WBU5</accession>